<comment type="caution">
    <text evidence="1">The sequence shown here is derived from an EMBL/GenBank/DDBJ whole genome shotgun (WGS) entry which is preliminary data.</text>
</comment>
<accession>A0ACC0U5G0</accession>
<proteinExistence type="predicted"/>
<gene>
    <name evidence="1" type="ORF">F5148DRAFT_176881</name>
</gene>
<evidence type="ECO:0000313" key="2">
    <source>
        <dbReference type="Proteomes" id="UP001207468"/>
    </source>
</evidence>
<organism evidence="1 2">
    <name type="scientific">Russula earlei</name>
    <dbReference type="NCBI Taxonomy" id="71964"/>
    <lineage>
        <taxon>Eukaryota</taxon>
        <taxon>Fungi</taxon>
        <taxon>Dikarya</taxon>
        <taxon>Basidiomycota</taxon>
        <taxon>Agaricomycotina</taxon>
        <taxon>Agaricomycetes</taxon>
        <taxon>Russulales</taxon>
        <taxon>Russulaceae</taxon>
        <taxon>Russula</taxon>
    </lineage>
</organism>
<dbReference type="Proteomes" id="UP001207468">
    <property type="component" value="Unassembled WGS sequence"/>
</dbReference>
<protein>
    <submittedName>
        <fullName evidence="1">Uncharacterized protein</fullName>
    </submittedName>
</protein>
<dbReference type="EMBL" id="JAGFNK010000149">
    <property type="protein sequence ID" value="KAI9464405.1"/>
    <property type="molecule type" value="Genomic_DNA"/>
</dbReference>
<feature type="non-terminal residue" evidence="1">
    <location>
        <position position="1"/>
    </location>
</feature>
<evidence type="ECO:0000313" key="1">
    <source>
        <dbReference type="EMBL" id="KAI9464405.1"/>
    </source>
</evidence>
<sequence>RVHTRWYWLPTTDVHFCQFPVLCSYLDELPRRSKITMRVSSAFAVFCLAVHVAPSLAIPSIKSERDYGPRHTTSEGGSSFMGKWRNMDPDKKMAIKFGAGGAALLGAMAAASVFIKNRKRDEVFDKRNTRDSWPYPLPEAEKCLTRPRIPGRPREACG</sequence>
<reference evidence="1" key="1">
    <citation type="submission" date="2021-03" db="EMBL/GenBank/DDBJ databases">
        <title>Evolutionary priming and transition to the ectomycorrhizal habit in an iconic lineage of mushroom-forming fungi: is preadaptation a requirement?</title>
        <authorList>
            <consortium name="DOE Joint Genome Institute"/>
            <person name="Looney B.P."/>
            <person name="Miyauchi S."/>
            <person name="Morin E."/>
            <person name="Drula E."/>
            <person name="Courty P.E."/>
            <person name="Chicoki N."/>
            <person name="Fauchery L."/>
            <person name="Kohler A."/>
            <person name="Kuo A."/>
            <person name="LaButti K."/>
            <person name="Pangilinan J."/>
            <person name="Lipzen A."/>
            <person name="Riley R."/>
            <person name="Andreopoulos W."/>
            <person name="He G."/>
            <person name="Johnson J."/>
            <person name="Barry K.W."/>
            <person name="Grigoriev I.V."/>
            <person name="Nagy L."/>
            <person name="Hibbett D."/>
            <person name="Henrissat B."/>
            <person name="Matheny P.B."/>
            <person name="Labbe J."/>
            <person name="Martin A.F."/>
        </authorList>
    </citation>
    <scope>NUCLEOTIDE SEQUENCE</scope>
    <source>
        <strain evidence="1">BPL698</strain>
    </source>
</reference>
<name>A0ACC0U5G0_9AGAM</name>
<keyword evidence="2" id="KW-1185">Reference proteome</keyword>